<sequence length="353" mass="39320">MNDTLVLDAVGQVERATETALVVNYLLHGVQLFISGAALCFNLINTSTFFHLGLKDSSTVCFFALSVADFLSAVFIMCMHLPDTIGTLRKINLPAFRVCSFLFSVAAKDTAAGITTYIAFQRALCVASPFFTRRAFTRKRSALVICVIFAFYLVFSVLRGSNMEIHQVVNPATNASVRVLFFTHTYRIINLYLTLYRNVTVFVEQGTMIICIVVIVQGLRSSRRRMERSGSKHVATSAVINSSINISGSSGMGNCSTVQATRKGDNKEYLAVQQCLAIVILHIFYTCPRAISRSISLIFPTWHRSLFNKYLLDIISVSDGINAAAQFVIYMKFNKKYKEFISSKFRCGQASLK</sequence>
<dbReference type="GO" id="GO:0016020">
    <property type="term" value="C:membrane"/>
    <property type="evidence" value="ECO:0007669"/>
    <property type="project" value="UniProtKB-SubCell"/>
</dbReference>
<dbReference type="InterPro" id="IPR017452">
    <property type="entry name" value="GPCR_Rhodpsn_7TM"/>
</dbReference>
<evidence type="ECO:0000313" key="7">
    <source>
        <dbReference type="EMBL" id="GFO39463.1"/>
    </source>
</evidence>
<feature type="transmembrane region" description="Helical" evidence="5">
    <location>
        <begin position="60"/>
        <end position="82"/>
    </location>
</feature>
<keyword evidence="2 5" id="KW-0812">Transmembrane</keyword>
<evidence type="ECO:0000256" key="5">
    <source>
        <dbReference type="SAM" id="Phobius"/>
    </source>
</evidence>
<keyword evidence="4 5" id="KW-0472">Membrane</keyword>
<dbReference type="Pfam" id="PF00001">
    <property type="entry name" value="7tm_1"/>
    <property type="match status" value="1"/>
</dbReference>
<evidence type="ECO:0000256" key="2">
    <source>
        <dbReference type="ARBA" id="ARBA00022692"/>
    </source>
</evidence>
<feature type="transmembrane region" description="Helical" evidence="5">
    <location>
        <begin position="199"/>
        <end position="219"/>
    </location>
</feature>
<dbReference type="Gene3D" id="1.20.1070.10">
    <property type="entry name" value="Rhodopsin 7-helix transmembrane proteins"/>
    <property type="match status" value="1"/>
</dbReference>
<evidence type="ECO:0000256" key="4">
    <source>
        <dbReference type="ARBA" id="ARBA00023136"/>
    </source>
</evidence>
<dbReference type="AlphaFoldDB" id="A0AAV4D5K2"/>
<dbReference type="InterPro" id="IPR052954">
    <property type="entry name" value="GPCR-Ligand_Int"/>
</dbReference>
<organism evidence="7 8">
    <name type="scientific">Plakobranchus ocellatus</name>
    <dbReference type="NCBI Taxonomy" id="259542"/>
    <lineage>
        <taxon>Eukaryota</taxon>
        <taxon>Metazoa</taxon>
        <taxon>Spiralia</taxon>
        <taxon>Lophotrochozoa</taxon>
        <taxon>Mollusca</taxon>
        <taxon>Gastropoda</taxon>
        <taxon>Heterobranchia</taxon>
        <taxon>Euthyneura</taxon>
        <taxon>Panpulmonata</taxon>
        <taxon>Sacoglossa</taxon>
        <taxon>Placobranchoidea</taxon>
        <taxon>Plakobranchidae</taxon>
        <taxon>Plakobranchus</taxon>
    </lineage>
</organism>
<comment type="subcellular location">
    <subcellularLocation>
        <location evidence="1">Membrane</location>
    </subcellularLocation>
</comment>
<keyword evidence="8" id="KW-1185">Reference proteome</keyword>
<name>A0AAV4D5K2_9GAST</name>
<feature type="transmembrane region" description="Helical" evidence="5">
    <location>
        <begin position="141"/>
        <end position="158"/>
    </location>
</feature>
<dbReference type="InterPro" id="IPR000276">
    <property type="entry name" value="GPCR_Rhodpsn"/>
</dbReference>
<keyword evidence="3 5" id="KW-1133">Transmembrane helix</keyword>
<evidence type="ECO:0000259" key="6">
    <source>
        <dbReference type="PROSITE" id="PS50262"/>
    </source>
</evidence>
<comment type="caution">
    <text evidence="7">The sequence shown here is derived from an EMBL/GenBank/DDBJ whole genome shotgun (WGS) entry which is preliminary data.</text>
</comment>
<evidence type="ECO:0000313" key="8">
    <source>
        <dbReference type="Proteomes" id="UP000735302"/>
    </source>
</evidence>
<evidence type="ECO:0000256" key="3">
    <source>
        <dbReference type="ARBA" id="ARBA00022989"/>
    </source>
</evidence>
<feature type="transmembrane region" description="Helical" evidence="5">
    <location>
        <begin position="32"/>
        <end position="53"/>
    </location>
</feature>
<dbReference type="SUPFAM" id="SSF81321">
    <property type="entry name" value="Family A G protein-coupled receptor-like"/>
    <property type="match status" value="1"/>
</dbReference>
<accession>A0AAV4D5K2</accession>
<reference evidence="7 8" key="1">
    <citation type="journal article" date="2021" name="Elife">
        <title>Chloroplast acquisition without the gene transfer in kleptoplastic sea slugs, Plakobranchus ocellatus.</title>
        <authorList>
            <person name="Maeda T."/>
            <person name="Takahashi S."/>
            <person name="Yoshida T."/>
            <person name="Shimamura S."/>
            <person name="Takaki Y."/>
            <person name="Nagai Y."/>
            <person name="Toyoda A."/>
            <person name="Suzuki Y."/>
            <person name="Arimoto A."/>
            <person name="Ishii H."/>
            <person name="Satoh N."/>
            <person name="Nishiyama T."/>
            <person name="Hasebe M."/>
            <person name="Maruyama T."/>
            <person name="Minagawa J."/>
            <person name="Obokata J."/>
            <person name="Shigenobu S."/>
        </authorList>
    </citation>
    <scope>NUCLEOTIDE SEQUENCE [LARGE SCALE GENOMIC DNA]</scope>
</reference>
<gene>
    <name evidence="7" type="ORF">PoB_006596800</name>
</gene>
<protein>
    <submittedName>
        <fullName evidence="7">Chemosensory receptor c</fullName>
    </submittedName>
</protein>
<evidence type="ECO:0000256" key="1">
    <source>
        <dbReference type="ARBA" id="ARBA00004370"/>
    </source>
</evidence>
<dbReference type="PANTHER" id="PTHR46641">
    <property type="entry name" value="FMRFAMIDE RECEPTOR-RELATED"/>
    <property type="match status" value="1"/>
</dbReference>
<dbReference type="GO" id="GO:0004930">
    <property type="term" value="F:G protein-coupled receptor activity"/>
    <property type="evidence" value="ECO:0007669"/>
    <property type="project" value="InterPro"/>
</dbReference>
<proteinExistence type="predicted"/>
<feature type="domain" description="G-protein coupled receptors family 1 profile" evidence="6">
    <location>
        <begin position="36"/>
        <end position="330"/>
    </location>
</feature>
<dbReference type="PANTHER" id="PTHR46641:SF18">
    <property type="entry name" value="G-PROTEIN COUPLED RECEPTORS FAMILY 1 PROFILE DOMAIN-CONTAINING PROTEIN"/>
    <property type="match status" value="1"/>
</dbReference>
<keyword evidence="7" id="KW-0675">Receptor</keyword>
<feature type="transmembrane region" description="Helical" evidence="5">
    <location>
        <begin position="94"/>
        <end position="120"/>
    </location>
</feature>
<dbReference type="EMBL" id="BLXT01007498">
    <property type="protein sequence ID" value="GFO39463.1"/>
    <property type="molecule type" value="Genomic_DNA"/>
</dbReference>
<dbReference type="Proteomes" id="UP000735302">
    <property type="component" value="Unassembled WGS sequence"/>
</dbReference>
<dbReference type="PROSITE" id="PS50262">
    <property type="entry name" value="G_PROTEIN_RECEP_F1_2"/>
    <property type="match status" value="1"/>
</dbReference>